<accession>A0A941IU71</accession>
<reference evidence="2" key="1">
    <citation type="submission" date="2021-04" db="EMBL/GenBank/DDBJ databases">
        <title>Genome based classification of Actinospica acidithermotolerans sp. nov., an actinobacterium isolated from an Indonesian hot spring.</title>
        <authorList>
            <person name="Kusuma A.B."/>
            <person name="Putra K.E."/>
            <person name="Nafisah S."/>
            <person name="Loh J."/>
            <person name="Nouioui I."/>
            <person name="Goodfellow M."/>
        </authorList>
    </citation>
    <scope>NUCLEOTIDE SEQUENCE</scope>
    <source>
        <strain evidence="2">CSCA 57</strain>
    </source>
</reference>
<proteinExistence type="predicted"/>
<name>A0A941IU71_9ACTN</name>
<comment type="caution">
    <text evidence="2">The sequence shown here is derived from an EMBL/GenBank/DDBJ whole genome shotgun (WGS) entry which is preliminary data.</text>
</comment>
<evidence type="ECO:0000313" key="3">
    <source>
        <dbReference type="Proteomes" id="UP000675781"/>
    </source>
</evidence>
<feature type="signal peptide" evidence="1">
    <location>
        <begin position="1"/>
        <end position="28"/>
    </location>
</feature>
<dbReference type="EMBL" id="JAGSOG010000315">
    <property type="protein sequence ID" value="MBR7838677.1"/>
    <property type="molecule type" value="Genomic_DNA"/>
</dbReference>
<dbReference type="Proteomes" id="UP000675781">
    <property type="component" value="Unassembled WGS sequence"/>
</dbReference>
<keyword evidence="3" id="KW-1185">Reference proteome</keyword>
<organism evidence="2 3">
    <name type="scientific">Actinospica durhamensis</name>
    <dbReference type="NCBI Taxonomy" id="1508375"/>
    <lineage>
        <taxon>Bacteria</taxon>
        <taxon>Bacillati</taxon>
        <taxon>Actinomycetota</taxon>
        <taxon>Actinomycetes</taxon>
        <taxon>Catenulisporales</taxon>
        <taxon>Actinospicaceae</taxon>
        <taxon>Actinospica</taxon>
    </lineage>
</organism>
<sequence length="158" mass="16635">MTRILRAAAVTAALATAALVNVPTTAFADASDASDTGPASISCDYCHIAGGDVFDFDDGQGIDETPAYQAARTIAIDVSPNVGVLRRGEHRPGSNWPAALPVGTSTVRVDTRDQAYYQGINDDGSVLFVIDGDQTHCVGRGRLICRADGPNLVRVFRL</sequence>
<keyword evidence="1" id="KW-0732">Signal</keyword>
<protein>
    <submittedName>
        <fullName evidence="2">Uncharacterized protein</fullName>
    </submittedName>
</protein>
<gene>
    <name evidence="2" type="ORF">KDL01_35745</name>
</gene>
<feature type="chain" id="PRO_5038108885" evidence="1">
    <location>
        <begin position="29"/>
        <end position="158"/>
    </location>
</feature>
<evidence type="ECO:0000313" key="2">
    <source>
        <dbReference type="EMBL" id="MBR7838677.1"/>
    </source>
</evidence>
<evidence type="ECO:0000256" key="1">
    <source>
        <dbReference type="SAM" id="SignalP"/>
    </source>
</evidence>
<dbReference type="AlphaFoldDB" id="A0A941IU71"/>
<dbReference type="RefSeq" id="WP_212533128.1">
    <property type="nucleotide sequence ID" value="NZ_JAGSOG010000315.1"/>
</dbReference>